<feature type="region of interest" description="Disordered" evidence="6">
    <location>
        <begin position="890"/>
        <end position="911"/>
    </location>
</feature>
<accession>A0A078B6Q6</accession>
<proteinExistence type="predicted"/>
<feature type="domain" description="C2" evidence="8">
    <location>
        <begin position="533"/>
        <end position="660"/>
    </location>
</feature>
<dbReference type="OrthoDB" id="270970at2759"/>
<dbReference type="GO" id="GO:0019901">
    <property type="term" value="F:protein kinase binding"/>
    <property type="evidence" value="ECO:0007669"/>
    <property type="project" value="InterPro"/>
</dbReference>
<dbReference type="EMBL" id="CCKQ01018272">
    <property type="protein sequence ID" value="CDW90225.1"/>
    <property type="molecule type" value="Genomic_DNA"/>
</dbReference>
<keyword evidence="5 7" id="KW-0472">Membrane</keyword>
<dbReference type="SMART" id="SM01202">
    <property type="entry name" value="FerI"/>
    <property type="match status" value="1"/>
</dbReference>
<dbReference type="PANTHER" id="PTHR12546:SF33">
    <property type="entry name" value="SPERM VESICLE FUSION PROTEIN FER-1"/>
    <property type="match status" value="1"/>
</dbReference>
<organism evidence="9 10">
    <name type="scientific">Stylonychia lemnae</name>
    <name type="common">Ciliate</name>
    <dbReference type="NCBI Taxonomy" id="5949"/>
    <lineage>
        <taxon>Eukaryota</taxon>
        <taxon>Sar</taxon>
        <taxon>Alveolata</taxon>
        <taxon>Ciliophora</taxon>
        <taxon>Intramacronucleata</taxon>
        <taxon>Spirotrichea</taxon>
        <taxon>Stichotrichia</taxon>
        <taxon>Sporadotrichida</taxon>
        <taxon>Oxytrichidae</taxon>
        <taxon>Stylonychinae</taxon>
        <taxon>Stylonychia</taxon>
    </lineage>
</organism>
<dbReference type="OMA" id="NPYVDYG"/>
<name>A0A078B6Q6_STYLE</name>
<comment type="subcellular location">
    <subcellularLocation>
        <location evidence="1">Membrane</location>
        <topology evidence="1">Single-pass membrane protein</topology>
    </subcellularLocation>
</comment>
<dbReference type="CDD" id="cd04037">
    <property type="entry name" value="C2E_Ferlin"/>
    <property type="match status" value="1"/>
</dbReference>
<evidence type="ECO:0000259" key="8">
    <source>
        <dbReference type="PROSITE" id="PS50004"/>
    </source>
</evidence>
<feature type="domain" description="C2" evidence="8">
    <location>
        <begin position="217"/>
        <end position="334"/>
    </location>
</feature>
<feature type="region of interest" description="Disordered" evidence="6">
    <location>
        <begin position="1"/>
        <end position="46"/>
    </location>
</feature>
<evidence type="ECO:0000313" key="10">
    <source>
        <dbReference type="Proteomes" id="UP000039865"/>
    </source>
</evidence>
<evidence type="ECO:0000256" key="3">
    <source>
        <dbReference type="ARBA" id="ARBA00022737"/>
    </source>
</evidence>
<dbReference type="InParanoid" id="A0A078B6Q6"/>
<dbReference type="Gene3D" id="1.10.472.10">
    <property type="entry name" value="Cyclin-like"/>
    <property type="match status" value="1"/>
</dbReference>
<feature type="domain" description="C2" evidence="8">
    <location>
        <begin position="1196"/>
        <end position="1320"/>
    </location>
</feature>
<dbReference type="InterPro" id="IPR012968">
    <property type="entry name" value="FerIin_dom"/>
</dbReference>
<dbReference type="InterPro" id="IPR037724">
    <property type="entry name" value="C2E_Ferlin"/>
</dbReference>
<protein>
    <submittedName>
        <fullName evidence="9">C2 domain containing protein</fullName>
    </submittedName>
</protein>
<gene>
    <name evidence="9" type="primary">Contig3574.g3819</name>
    <name evidence="9" type="ORF">STYLEM_19366</name>
</gene>
<keyword evidence="3" id="KW-0677">Repeat</keyword>
<dbReference type="InterPro" id="IPR036915">
    <property type="entry name" value="Cyclin-like_sf"/>
</dbReference>
<dbReference type="SMART" id="SM00239">
    <property type="entry name" value="C2"/>
    <property type="match status" value="5"/>
</dbReference>
<feature type="region of interest" description="Disordered" evidence="6">
    <location>
        <begin position="958"/>
        <end position="981"/>
    </location>
</feature>
<evidence type="ECO:0000256" key="2">
    <source>
        <dbReference type="ARBA" id="ARBA00022692"/>
    </source>
</evidence>
<keyword evidence="4 7" id="KW-1133">Transmembrane helix</keyword>
<feature type="compositionally biased region" description="Basic and acidic residues" evidence="6">
    <location>
        <begin position="1"/>
        <end position="10"/>
    </location>
</feature>
<feature type="transmembrane region" description="Helical" evidence="7">
    <location>
        <begin position="1431"/>
        <end position="1453"/>
    </location>
</feature>
<evidence type="ECO:0000256" key="6">
    <source>
        <dbReference type="SAM" id="MobiDB-lite"/>
    </source>
</evidence>
<evidence type="ECO:0000313" key="9">
    <source>
        <dbReference type="EMBL" id="CDW90225.1"/>
    </source>
</evidence>
<keyword evidence="2 7" id="KW-0812">Transmembrane</keyword>
<feature type="compositionally biased region" description="Basic and acidic residues" evidence="6">
    <location>
        <begin position="895"/>
        <end position="911"/>
    </location>
</feature>
<evidence type="ECO:0000256" key="4">
    <source>
        <dbReference type="ARBA" id="ARBA00022989"/>
    </source>
</evidence>
<dbReference type="GO" id="GO:0016020">
    <property type="term" value="C:membrane"/>
    <property type="evidence" value="ECO:0007669"/>
    <property type="project" value="UniProtKB-SubCell"/>
</dbReference>
<feature type="domain" description="C2" evidence="8">
    <location>
        <begin position="40"/>
        <end position="170"/>
    </location>
</feature>
<dbReference type="PROSITE" id="PS50004">
    <property type="entry name" value="C2"/>
    <property type="match status" value="5"/>
</dbReference>
<feature type="transmembrane region" description="Helical" evidence="7">
    <location>
        <begin position="1536"/>
        <end position="1558"/>
    </location>
</feature>
<dbReference type="InterPro" id="IPR037721">
    <property type="entry name" value="Ferlin"/>
</dbReference>
<dbReference type="SUPFAM" id="SSF49562">
    <property type="entry name" value="C2 domain (Calcium/lipid-binding domain, CaLB)"/>
    <property type="match status" value="5"/>
</dbReference>
<sequence>MFSKKEEPKQEVVAPANDAPGNEDAKKKLSREDAAKNNKKDEPEQLDIEMKPGDYRVQVHILECKDIKAKGKAGGGGFLAHFEGETADPMVEVEVMNQLKITDYKSGQLNPIFNELLFFEFTDLKTADLETAMIKISLMDHDFIGSNNLIGQFTVDMSYIYKMNKDHELYKMWVAMTDMSDETQGINAFLKLSICVLGPGDKPPVHDPKKDLKDRNNNGAIRLFTPGRVKMSGHIIKFGIFRAEHLAPLDLVQNSVDPYFKISFAATKAETKTINDSRNPEFNQELSLACKLPCMNSKIKIEIWDDDLTYDKRVGTHYIDFKQIQEKAFGPRWANLYGPQLTAEGDEADLMTKFGDKGSTYRGRFLYSVQTHNEENPKSGTKDLKFSFPSHPSPNVKEKAYQLKVALYEGIELPEFEEACIHICCGPYEIASKVVKNENSRAIWNQYMPDLIIRAPEVAEDIYDIIIYLAYDSKPGSRVCFKRIKAADILDTKGKKFEIESYLLEEDKSMDRLDDEQFPGIIYARIKLYSKDIEDKFPKDIFKSQDNYIDYLLHIHLFMGRNFPPADETGAADPFVIARCQGKKTKSRTKFETLNPGFYETLEIVVSLPPFNDKDYPKPGISLLIYDEDPGIFGSKKDLLGRVWIDLEKKTSQIASPLDHKMRTVTTHKEPEWYDLIFDATNSKDGQLLFPLNKIVIRPEVVPGVLSMAIIGIRDIIPSINLLPVKKIFCKFDISGDTKEPIISNRHAVLGGSCNIFEVLSLEIDVPTDLDYSPILTVYAYDNVMGFLGSRLLGVANIPLEKFCKKVLDKLKKTSKAFQINSGPPSKKSNEGGLQLNDIKLKEKMKGVKHMIVDEGTVNDPNQHLFESNIKGNPLQVQLKHGATRSTVTISKPTVKPDPEEEEKRIKEQKKQKQIEEYKKKVEEEQKKIEEEKQKKLEENEKRLSMVKKRSNLKPQQAKFMENQEDYDSQPEEQLDDEPEWLKERERVPDELEDTIGKPPFDTWKIQRGQTRGKANFMSKTVQSTLEKTGLFKNIIKIKDKSLQKAQVDEKFKEFITPKNIVVRLYVLKGKSLTPKDANTSDPYLVIKLGQTTITDKESLRPKTNNPGFFTSYDIPATLPGASTLAIECWDDDGFDFPDLIGATKIDLEDRYFNKDWRLQYPNKKPIEERTLFVQKSSAPQGVIECWLEILDPKDAQSIPRFDIRPPPQEEYELRVIVWGTRDCVFKDEATKCNDLFLTGIQGDKKLETDTHWRCRQKGSFNWRWKFPIKLPLDLDEDYGKDILQLQMWDRDITDANDLIGEVQILLNDTGYRMLDKQFIIIQLIAYNRVYKRKKRIVMKKINGKDQKKMERFWVVFTHPEEKDENDNYIPQGYAEISVEIIPKNLAAEVENGLGRDGPNQHPMLPEPTGRMTFDLFSPWKMMKELLGPELARKICCIVCMTVCCLLLLYWGFFFIGDIAELKSIILQTQKFQSTIKKQVSMLQNRTQFKPDIPAIIKMMACVLSETVRTQDKLLDDYQSSVFHQEPASKVKLYEYFATLFLQFRCSLSSFMIIFIYINRILEKNDLILLCSQTIHRLILTCLVVSAKFNDELSYKNSDYAQIGGISPEELKILERELLYLIDYQLLVTPQTFKHAHSEIKNLYKQTKFIRSSRHQYQSMHILTTHKSPLTSNKRTIRQENESPVHQLPTPLSNVSRSESLASMATTAALTHSNSYQELPVTDTNNTNMMIGLNSPSINDQFSNRNIQRLDSFFDCEQTDYFRLVQENYDVPQTLNIQPKMIMIQSPFDSRSSNQEQKSTVQIAQSNCQLNLKNNVVRIENRHCRLDQESIFIRIQLLIKSILAVFSDFLSNIVINHLNIYFVHMA</sequence>
<dbReference type="InterPro" id="IPR000008">
    <property type="entry name" value="C2_dom"/>
</dbReference>
<dbReference type="InterPro" id="IPR035892">
    <property type="entry name" value="C2_domain_sf"/>
</dbReference>
<dbReference type="InterPro" id="IPR013922">
    <property type="entry name" value="Cyclin_PHO80-like"/>
</dbReference>
<feature type="compositionally biased region" description="Acidic residues" evidence="6">
    <location>
        <begin position="963"/>
        <end position="979"/>
    </location>
</feature>
<dbReference type="PANTHER" id="PTHR12546">
    <property type="entry name" value="FER-1-LIKE"/>
    <property type="match status" value="1"/>
</dbReference>
<evidence type="ECO:0000256" key="7">
    <source>
        <dbReference type="SAM" id="Phobius"/>
    </source>
</evidence>
<evidence type="ECO:0000256" key="5">
    <source>
        <dbReference type="ARBA" id="ARBA00023136"/>
    </source>
</evidence>
<feature type="compositionally biased region" description="Basic and acidic residues" evidence="6">
    <location>
        <begin position="23"/>
        <end position="46"/>
    </location>
</feature>
<reference evidence="9 10" key="1">
    <citation type="submission" date="2014-06" db="EMBL/GenBank/DDBJ databases">
        <authorList>
            <person name="Swart Estienne"/>
        </authorList>
    </citation>
    <scope>NUCLEOTIDE SEQUENCE [LARGE SCALE GENOMIC DNA]</scope>
    <source>
        <strain evidence="9 10">130c</strain>
    </source>
</reference>
<dbReference type="GO" id="GO:0007009">
    <property type="term" value="P:plasma membrane organization"/>
    <property type="evidence" value="ECO:0007669"/>
    <property type="project" value="TreeGrafter"/>
</dbReference>
<dbReference type="Pfam" id="PF08613">
    <property type="entry name" value="Cyclin"/>
    <property type="match status" value="1"/>
</dbReference>
<dbReference type="Pfam" id="PF00168">
    <property type="entry name" value="C2"/>
    <property type="match status" value="5"/>
</dbReference>
<evidence type="ECO:0000256" key="1">
    <source>
        <dbReference type="ARBA" id="ARBA00004167"/>
    </source>
</evidence>
<keyword evidence="10" id="KW-1185">Reference proteome</keyword>
<dbReference type="Proteomes" id="UP000039865">
    <property type="component" value="Unassembled WGS sequence"/>
</dbReference>
<dbReference type="Gene3D" id="2.60.40.150">
    <property type="entry name" value="C2 domain"/>
    <property type="match status" value="5"/>
</dbReference>
<dbReference type="SUPFAM" id="SSF47954">
    <property type="entry name" value="Cyclin-like"/>
    <property type="match status" value="1"/>
</dbReference>
<feature type="domain" description="C2" evidence="8">
    <location>
        <begin position="1044"/>
        <end position="1161"/>
    </location>
</feature>